<dbReference type="RefSeq" id="WP_072659326.1">
    <property type="nucleotide sequence ID" value="NZ_BDFD01000006.1"/>
</dbReference>
<evidence type="ECO:0008006" key="4">
    <source>
        <dbReference type="Google" id="ProtNLM"/>
    </source>
</evidence>
<organism evidence="2 3">
    <name type="scientific">Mariprofundus micogutta</name>
    <dbReference type="NCBI Taxonomy" id="1921010"/>
    <lineage>
        <taxon>Bacteria</taxon>
        <taxon>Pseudomonadati</taxon>
        <taxon>Pseudomonadota</taxon>
        <taxon>Candidatius Mariprofundia</taxon>
        <taxon>Mariprofundales</taxon>
        <taxon>Mariprofundaceae</taxon>
        <taxon>Mariprofundus</taxon>
    </lineage>
</organism>
<sequence>MKLETSRILTQLSEQERSKVEAELAEINGRKHIFEQQHQSSVEQTQQLNRQRDQAMRNRHSASLLQAFDTAFREQQNIQVAMLGAISALEQQKELILGRLAEAQRTHHTYDDLHQKAVRKQSRADDIKSQRQLDDIVASRKSAQSV</sequence>
<feature type="compositionally biased region" description="Low complexity" evidence="1">
    <location>
        <begin position="36"/>
        <end position="47"/>
    </location>
</feature>
<dbReference type="EMBL" id="BDFD01000006">
    <property type="protein sequence ID" value="GAV20005.1"/>
    <property type="molecule type" value="Genomic_DNA"/>
</dbReference>
<evidence type="ECO:0000313" key="3">
    <source>
        <dbReference type="Proteomes" id="UP000231632"/>
    </source>
</evidence>
<dbReference type="STRING" id="1921010.MMIC_P0966"/>
<evidence type="ECO:0000313" key="2">
    <source>
        <dbReference type="EMBL" id="GAV20005.1"/>
    </source>
</evidence>
<dbReference type="AlphaFoldDB" id="A0A1L8CM82"/>
<feature type="compositionally biased region" description="Basic and acidic residues" evidence="1">
    <location>
        <begin position="122"/>
        <end position="138"/>
    </location>
</feature>
<keyword evidence="3" id="KW-1185">Reference proteome</keyword>
<comment type="caution">
    <text evidence="2">The sequence shown here is derived from an EMBL/GenBank/DDBJ whole genome shotgun (WGS) entry which is preliminary data.</text>
</comment>
<feature type="region of interest" description="Disordered" evidence="1">
    <location>
        <begin position="35"/>
        <end position="59"/>
    </location>
</feature>
<protein>
    <recommendedName>
        <fullName evidence="4">Flagellar FliJ protein</fullName>
    </recommendedName>
</protein>
<name>A0A1L8CM82_9PROT</name>
<gene>
    <name evidence="2" type="ORF">MMIC_P0966</name>
</gene>
<accession>A0A1L8CM82</accession>
<evidence type="ECO:0000256" key="1">
    <source>
        <dbReference type="SAM" id="MobiDB-lite"/>
    </source>
</evidence>
<dbReference type="Proteomes" id="UP000231632">
    <property type="component" value="Unassembled WGS sequence"/>
</dbReference>
<reference evidence="2 3" key="1">
    <citation type="journal article" date="2017" name="Arch. Microbiol.">
        <title>Mariprofundus micogutta sp. nov., a novel iron-oxidizing zetaproteobacterium isolated from a deep-sea hydrothermal field at the Bayonnaise knoll of the Izu-Ogasawara arc, and a description of Mariprofundales ord. nov. and Zetaproteobacteria classis nov.</title>
        <authorList>
            <person name="Makita H."/>
            <person name="Tanaka E."/>
            <person name="Mitsunobu S."/>
            <person name="Miyazaki M."/>
            <person name="Nunoura T."/>
            <person name="Uematsu K."/>
            <person name="Takaki Y."/>
            <person name="Nishi S."/>
            <person name="Shimamura S."/>
            <person name="Takai K."/>
        </authorList>
    </citation>
    <scope>NUCLEOTIDE SEQUENCE [LARGE SCALE GENOMIC DNA]</scope>
    <source>
        <strain evidence="2 3">ET2</strain>
    </source>
</reference>
<feature type="region of interest" description="Disordered" evidence="1">
    <location>
        <begin position="111"/>
        <end position="146"/>
    </location>
</feature>
<proteinExistence type="predicted"/>